<gene>
    <name evidence="1" type="ORF">DI626_07685</name>
</gene>
<proteinExistence type="predicted"/>
<sequence>MFFVRSGMTRKNIDEKADFLLEQFGRTVSSGALSVPERKDAIDGLITNLMGSVSDYLKHGFQSRAQSVVNRAFHESSHDRGLAPLQEHLKSYCVHVGLKPPGNGP</sequence>
<accession>A0A2W4ZXZ6</accession>
<organism evidence="1 2">
    <name type="scientific">Micavibrio aeruginosavorus</name>
    <dbReference type="NCBI Taxonomy" id="349221"/>
    <lineage>
        <taxon>Bacteria</taxon>
        <taxon>Pseudomonadati</taxon>
        <taxon>Bdellovibrionota</taxon>
        <taxon>Bdellovibrionia</taxon>
        <taxon>Bdellovibrionales</taxon>
        <taxon>Pseudobdellovibrionaceae</taxon>
        <taxon>Micavibrio</taxon>
    </lineage>
</organism>
<evidence type="ECO:0000313" key="2">
    <source>
        <dbReference type="Proteomes" id="UP000249557"/>
    </source>
</evidence>
<dbReference type="Proteomes" id="UP000249557">
    <property type="component" value="Unassembled WGS sequence"/>
</dbReference>
<dbReference type="AlphaFoldDB" id="A0A2W4ZXZ6"/>
<evidence type="ECO:0000313" key="1">
    <source>
        <dbReference type="EMBL" id="PZO85099.1"/>
    </source>
</evidence>
<comment type="caution">
    <text evidence="1">The sequence shown here is derived from an EMBL/GenBank/DDBJ whole genome shotgun (WGS) entry which is preliminary data.</text>
</comment>
<protein>
    <submittedName>
        <fullName evidence="1">Uncharacterized protein</fullName>
    </submittedName>
</protein>
<dbReference type="EMBL" id="QFNK01000154">
    <property type="protein sequence ID" value="PZO85099.1"/>
    <property type="molecule type" value="Genomic_DNA"/>
</dbReference>
<reference evidence="1 2" key="1">
    <citation type="submission" date="2017-08" db="EMBL/GenBank/DDBJ databases">
        <title>Infants hospitalized years apart are colonized by the same room-sourced microbial strains.</title>
        <authorList>
            <person name="Brooks B."/>
            <person name="Olm M.R."/>
            <person name="Firek B.A."/>
            <person name="Baker R."/>
            <person name="Thomas B.C."/>
            <person name="Morowitz M.J."/>
            <person name="Banfield J.F."/>
        </authorList>
    </citation>
    <scope>NUCLEOTIDE SEQUENCE [LARGE SCALE GENOMIC DNA]</scope>
    <source>
        <strain evidence="1">S2_018_000_R2_104</strain>
    </source>
</reference>
<name>A0A2W4ZXZ6_9BACT</name>